<dbReference type="GO" id="GO:0005829">
    <property type="term" value="C:cytosol"/>
    <property type="evidence" value="ECO:0007669"/>
    <property type="project" value="TreeGrafter"/>
</dbReference>
<dbReference type="InterPro" id="IPR006439">
    <property type="entry name" value="HAD-SF_hydro_IA"/>
</dbReference>
<dbReference type="SFLD" id="SFLDS00003">
    <property type="entry name" value="Haloacid_Dehalogenase"/>
    <property type="match status" value="1"/>
</dbReference>
<comment type="caution">
    <text evidence="1">The sequence shown here is derived from an EMBL/GenBank/DDBJ whole genome shotgun (WGS) entry which is preliminary data.</text>
</comment>
<reference evidence="1 2" key="1">
    <citation type="submission" date="2010-10" db="EMBL/GenBank/DDBJ databases">
        <authorList>
            <person name="Durkin A.S."/>
            <person name="Madupu R."/>
            <person name="Torralba M."/>
            <person name="Gillis M."/>
            <person name="Methe B."/>
            <person name="Sutton G."/>
            <person name="Nelson K.E."/>
        </authorList>
    </citation>
    <scope>NUCLEOTIDE SEQUENCE [LARGE SCALE GENOMIC DNA]</scope>
    <source>
        <strain evidence="1 2">ACS-139-V-Col8</strain>
    </source>
</reference>
<dbReference type="AlphaFoldDB" id="E4KN13"/>
<dbReference type="EMBL" id="AENN01000006">
    <property type="protein sequence ID" value="EFR31610.1"/>
    <property type="molecule type" value="Genomic_DNA"/>
</dbReference>
<organism evidence="1 2">
    <name type="scientific">Eremococcus coleocola ACS-139-V-Col8</name>
    <dbReference type="NCBI Taxonomy" id="908337"/>
    <lineage>
        <taxon>Bacteria</taxon>
        <taxon>Bacillati</taxon>
        <taxon>Bacillota</taxon>
        <taxon>Bacilli</taxon>
        <taxon>Lactobacillales</taxon>
        <taxon>Aerococcaceae</taxon>
        <taxon>Eremococcus</taxon>
    </lineage>
</organism>
<dbReference type="SUPFAM" id="SSF56784">
    <property type="entry name" value="HAD-like"/>
    <property type="match status" value="1"/>
</dbReference>
<dbReference type="InterPro" id="IPR050155">
    <property type="entry name" value="HAD-like_hydrolase_sf"/>
</dbReference>
<dbReference type="eggNOG" id="COG0546">
    <property type="taxonomic scope" value="Bacteria"/>
</dbReference>
<dbReference type="OrthoDB" id="9797743at2"/>
<dbReference type="STRING" id="908337.HMPREF9257_0226"/>
<gene>
    <name evidence="1" type="ORF">HMPREF9257_0226</name>
</gene>
<keyword evidence="1" id="KW-0378">Hydrolase</keyword>
<sequence>MVKAIVFDKDGTLLALSNAWDQPAVEISEFFLNQTQLSEVERAQVKTSLGIVNGRVQANSLFATASIGQQAEFFTQLMGKRNKFRVEKTLTQIYLKFIQAHPQVIQLNPGVLEVLSQLSQDYILALVTNDSRILTDYILKQAGIYDFFDFIACADEFPAKPEPDALLALAAKFNLNLADMVYVGDSEVDMVYGSLTQAAIAYDPKGHKSSYLAKADYWITDLYQLFTLLDTL</sequence>
<accession>E4KN13</accession>
<dbReference type="Proteomes" id="UP000005990">
    <property type="component" value="Unassembled WGS sequence"/>
</dbReference>
<evidence type="ECO:0000313" key="1">
    <source>
        <dbReference type="EMBL" id="EFR31610.1"/>
    </source>
</evidence>
<dbReference type="RefSeq" id="WP_006417742.1">
    <property type="nucleotide sequence ID" value="NZ_AENN01000006.1"/>
</dbReference>
<evidence type="ECO:0000313" key="2">
    <source>
        <dbReference type="Proteomes" id="UP000005990"/>
    </source>
</evidence>
<dbReference type="NCBIfam" id="TIGR01549">
    <property type="entry name" value="HAD-SF-IA-v1"/>
    <property type="match status" value="1"/>
</dbReference>
<name>E4KN13_9LACT</name>
<dbReference type="GO" id="GO:0008967">
    <property type="term" value="F:phosphoglycolate phosphatase activity"/>
    <property type="evidence" value="ECO:0007669"/>
    <property type="project" value="TreeGrafter"/>
</dbReference>
<dbReference type="PANTHER" id="PTHR43434:SF1">
    <property type="entry name" value="PHOSPHOGLYCOLATE PHOSPHATASE"/>
    <property type="match status" value="1"/>
</dbReference>
<protein>
    <submittedName>
        <fullName evidence="1">HAD hydrolase, family IA, variant 1</fullName>
    </submittedName>
</protein>
<keyword evidence="2" id="KW-1185">Reference proteome</keyword>
<proteinExistence type="predicted"/>
<dbReference type="PANTHER" id="PTHR43434">
    <property type="entry name" value="PHOSPHOGLYCOLATE PHOSPHATASE"/>
    <property type="match status" value="1"/>
</dbReference>
<dbReference type="GO" id="GO:0006281">
    <property type="term" value="P:DNA repair"/>
    <property type="evidence" value="ECO:0007669"/>
    <property type="project" value="TreeGrafter"/>
</dbReference>
<dbReference type="Pfam" id="PF00702">
    <property type="entry name" value="Hydrolase"/>
    <property type="match status" value="1"/>
</dbReference>
<dbReference type="InterPro" id="IPR023214">
    <property type="entry name" value="HAD_sf"/>
</dbReference>
<dbReference type="Gene3D" id="3.40.50.1000">
    <property type="entry name" value="HAD superfamily/HAD-like"/>
    <property type="match status" value="1"/>
</dbReference>
<dbReference type="InterPro" id="IPR036412">
    <property type="entry name" value="HAD-like_sf"/>
</dbReference>
<dbReference type="SFLD" id="SFLDG01129">
    <property type="entry name" value="C1.5:_HAD__Beta-PGM__Phosphata"/>
    <property type="match status" value="1"/>
</dbReference>